<dbReference type="AlphaFoldDB" id="A0A9D6Z2U8"/>
<reference evidence="1" key="1">
    <citation type="submission" date="2020-07" db="EMBL/GenBank/DDBJ databases">
        <title>Huge and variable diversity of episymbiotic CPR bacteria and DPANN archaea in groundwater ecosystems.</title>
        <authorList>
            <person name="He C.Y."/>
            <person name="Keren R."/>
            <person name="Whittaker M."/>
            <person name="Farag I.F."/>
            <person name="Doudna J."/>
            <person name="Cate J.H.D."/>
            <person name="Banfield J.F."/>
        </authorList>
    </citation>
    <scope>NUCLEOTIDE SEQUENCE</scope>
    <source>
        <strain evidence="1">NC_groundwater_1664_Pr3_B-0.1um_52_9</strain>
    </source>
</reference>
<comment type="caution">
    <text evidence="1">The sequence shown here is derived from an EMBL/GenBank/DDBJ whole genome shotgun (WGS) entry which is preliminary data.</text>
</comment>
<evidence type="ECO:0000313" key="1">
    <source>
        <dbReference type="EMBL" id="MBI5248937.1"/>
    </source>
</evidence>
<sequence length="133" mass="15159">MTKQKNRVEEFMADIKAGMTDANLQRKYSLSSEKFASYRSMAVGIIARDQVRDSKVKRKVNAHQLLADMRSGMDDDSIMAKYDLTPRGLQSFFRKAIKAGLATALEISRRLSNTEIKTKETFMQMGKSIRELD</sequence>
<organism evidence="1 2">
    <name type="scientific">Desulfomonile tiedjei</name>
    <dbReference type="NCBI Taxonomy" id="2358"/>
    <lineage>
        <taxon>Bacteria</taxon>
        <taxon>Pseudomonadati</taxon>
        <taxon>Thermodesulfobacteriota</taxon>
        <taxon>Desulfomonilia</taxon>
        <taxon>Desulfomonilales</taxon>
        <taxon>Desulfomonilaceae</taxon>
        <taxon>Desulfomonile</taxon>
    </lineage>
</organism>
<gene>
    <name evidence="1" type="ORF">HY912_05530</name>
</gene>
<dbReference type="EMBL" id="JACRDE010000159">
    <property type="protein sequence ID" value="MBI5248937.1"/>
    <property type="molecule type" value="Genomic_DNA"/>
</dbReference>
<protein>
    <submittedName>
        <fullName evidence="1">Uncharacterized protein</fullName>
    </submittedName>
</protein>
<name>A0A9D6Z2U8_9BACT</name>
<proteinExistence type="predicted"/>
<accession>A0A9D6Z2U8</accession>
<dbReference type="Proteomes" id="UP000807825">
    <property type="component" value="Unassembled WGS sequence"/>
</dbReference>
<evidence type="ECO:0000313" key="2">
    <source>
        <dbReference type="Proteomes" id="UP000807825"/>
    </source>
</evidence>